<dbReference type="InterPro" id="IPR005183">
    <property type="entry name" value="DUF305_CopM-like"/>
</dbReference>
<accession>A0ABS6ZAB8</accession>
<dbReference type="PROSITE" id="PS51257">
    <property type="entry name" value="PROKAR_LIPOPROTEIN"/>
    <property type="match status" value="1"/>
</dbReference>
<organism evidence="3 4">
    <name type="scientific">Streptomyces bambusae</name>
    <dbReference type="NCBI Taxonomy" id="1550616"/>
    <lineage>
        <taxon>Bacteria</taxon>
        <taxon>Bacillati</taxon>
        <taxon>Actinomycetota</taxon>
        <taxon>Actinomycetes</taxon>
        <taxon>Kitasatosporales</taxon>
        <taxon>Streptomycetaceae</taxon>
        <taxon>Streptomyces</taxon>
    </lineage>
</organism>
<evidence type="ECO:0000313" key="4">
    <source>
        <dbReference type="Proteomes" id="UP000812013"/>
    </source>
</evidence>
<name>A0ABS6ZAB8_9ACTN</name>
<gene>
    <name evidence="3" type="ORF">GPJ59_23245</name>
</gene>
<proteinExistence type="predicted"/>
<dbReference type="RefSeq" id="WP_219669472.1">
    <property type="nucleotide sequence ID" value="NZ_WTFF01000186.1"/>
</dbReference>
<dbReference type="InterPro" id="IPR012347">
    <property type="entry name" value="Ferritin-like"/>
</dbReference>
<dbReference type="PANTHER" id="PTHR36933:SF1">
    <property type="entry name" value="SLL0788 PROTEIN"/>
    <property type="match status" value="1"/>
</dbReference>
<dbReference type="Proteomes" id="UP000812013">
    <property type="component" value="Unassembled WGS sequence"/>
</dbReference>
<evidence type="ECO:0000313" key="3">
    <source>
        <dbReference type="EMBL" id="MBW5484714.1"/>
    </source>
</evidence>
<feature type="domain" description="DUF305" evidence="2">
    <location>
        <begin position="74"/>
        <end position="220"/>
    </location>
</feature>
<dbReference type="PANTHER" id="PTHR36933">
    <property type="entry name" value="SLL0788 PROTEIN"/>
    <property type="match status" value="1"/>
</dbReference>
<keyword evidence="4" id="KW-1185">Reference proteome</keyword>
<comment type="caution">
    <text evidence="3">The sequence shown here is derived from an EMBL/GenBank/DDBJ whole genome shotgun (WGS) entry which is preliminary data.</text>
</comment>
<dbReference type="EMBL" id="WTFF01000186">
    <property type="protein sequence ID" value="MBW5484714.1"/>
    <property type="molecule type" value="Genomic_DNA"/>
</dbReference>
<dbReference type="Gene3D" id="1.20.1260.10">
    <property type="match status" value="1"/>
</dbReference>
<reference evidence="3 4" key="1">
    <citation type="submission" date="2019-12" db="EMBL/GenBank/DDBJ databases">
        <title>Genome sequence of Streptomyces bambusae.</title>
        <authorList>
            <person name="Bansal K."/>
            <person name="Choksket S."/>
            <person name="Korpole S."/>
            <person name="Patil P.B."/>
        </authorList>
    </citation>
    <scope>NUCLEOTIDE SEQUENCE [LARGE SCALE GENOMIC DNA]</scope>
    <source>
        <strain evidence="3 4">SK60</strain>
    </source>
</reference>
<evidence type="ECO:0000259" key="2">
    <source>
        <dbReference type="Pfam" id="PF03713"/>
    </source>
</evidence>
<protein>
    <submittedName>
        <fullName evidence="3">DUF305 domain-containing protein</fullName>
    </submittedName>
</protein>
<feature type="region of interest" description="Disordered" evidence="1">
    <location>
        <begin position="38"/>
        <end position="73"/>
    </location>
</feature>
<sequence length="221" mass="22959">MDTTKGLRRPRVAAVAAAVLLLGLGGCRGGDGADAADGGGQVVIAPGRPGDTPRTLSPEQAARQRPDDSPNAADQSYVANMVVHHRQALTMTALAPDRAGGEAVKRLAERIKAAQQPEIGAMEGWQKKYPAPAGQAGGPSAGHDHHAMPGMATEQQLAELSAARGADFDRIFLRLMTAHHQGALKMAGDVLAAGNNVAVEEMATEVVAQQTAEIHRMRAMG</sequence>
<dbReference type="Pfam" id="PF03713">
    <property type="entry name" value="DUF305"/>
    <property type="match status" value="1"/>
</dbReference>
<evidence type="ECO:0000256" key="1">
    <source>
        <dbReference type="SAM" id="MobiDB-lite"/>
    </source>
</evidence>